<protein>
    <submittedName>
        <fullName evidence="2">Uncharacterized protein</fullName>
    </submittedName>
</protein>
<proteinExistence type="predicted"/>
<organism evidence="2 3">
    <name type="scientific">Stylosanthes scabra</name>
    <dbReference type="NCBI Taxonomy" id="79078"/>
    <lineage>
        <taxon>Eukaryota</taxon>
        <taxon>Viridiplantae</taxon>
        <taxon>Streptophyta</taxon>
        <taxon>Embryophyta</taxon>
        <taxon>Tracheophyta</taxon>
        <taxon>Spermatophyta</taxon>
        <taxon>Magnoliopsida</taxon>
        <taxon>eudicotyledons</taxon>
        <taxon>Gunneridae</taxon>
        <taxon>Pentapetalae</taxon>
        <taxon>rosids</taxon>
        <taxon>fabids</taxon>
        <taxon>Fabales</taxon>
        <taxon>Fabaceae</taxon>
        <taxon>Papilionoideae</taxon>
        <taxon>50 kb inversion clade</taxon>
        <taxon>dalbergioids sensu lato</taxon>
        <taxon>Dalbergieae</taxon>
        <taxon>Pterocarpus clade</taxon>
        <taxon>Stylosanthes</taxon>
    </lineage>
</organism>
<dbReference type="EMBL" id="JASCZI010030398">
    <property type="protein sequence ID" value="MED6122208.1"/>
    <property type="molecule type" value="Genomic_DNA"/>
</dbReference>
<evidence type="ECO:0000313" key="2">
    <source>
        <dbReference type="EMBL" id="MED6122208.1"/>
    </source>
</evidence>
<dbReference type="Proteomes" id="UP001341840">
    <property type="component" value="Unassembled WGS sequence"/>
</dbReference>
<feature type="compositionally biased region" description="Basic and acidic residues" evidence="1">
    <location>
        <begin position="8"/>
        <end position="20"/>
    </location>
</feature>
<reference evidence="2 3" key="1">
    <citation type="journal article" date="2023" name="Plants (Basel)">
        <title>Bridging the Gap: Combining Genomics and Transcriptomics Approaches to Understand Stylosanthes scabra, an Orphan Legume from the Brazilian Caatinga.</title>
        <authorList>
            <person name="Ferreira-Neto J.R.C."/>
            <person name="da Silva M.D."/>
            <person name="Binneck E."/>
            <person name="de Melo N.F."/>
            <person name="da Silva R.H."/>
            <person name="de Melo A.L.T.M."/>
            <person name="Pandolfi V."/>
            <person name="Bustamante F.O."/>
            <person name="Brasileiro-Vidal A.C."/>
            <person name="Benko-Iseppon A.M."/>
        </authorList>
    </citation>
    <scope>NUCLEOTIDE SEQUENCE [LARGE SCALE GENOMIC DNA]</scope>
    <source>
        <tissue evidence="2">Leaves</tissue>
    </source>
</reference>
<accession>A0ABU6REA9</accession>
<name>A0ABU6REA9_9FABA</name>
<keyword evidence="3" id="KW-1185">Reference proteome</keyword>
<evidence type="ECO:0000313" key="3">
    <source>
        <dbReference type="Proteomes" id="UP001341840"/>
    </source>
</evidence>
<evidence type="ECO:0000256" key="1">
    <source>
        <dbReference type="SAM" id="MobiDB-lite"/>
    </source>
</evidence>
<feature type="region of interest" description="Disordered" evidence="1">
    <location>
        <begin position="1"/>
        <end position="20"/>
    </location>
</feature>
<comment type="caution">
    <text evidence="2">The sequence shown here is derived from an EMBL/GenBank/DDBJ whole genome shotgun (WGS) entry which is preliminary data.</text>
</comment>
<gene>
    <name evidence="2" type="ORF">PIB30_037640</name>
</gene>
<sequence>MVRKGKEKGREKEKGSKMKGELPTIVEEDVSVVDNQILGSLEDIKQQIRRWEETIMSMLSANASQIQSITALLAEHGRAVEALAKKVKQLEACQTAIQKQDAPKIPVIDVDSTQPRSLCVLLREMAKEGGS</sequence>